<dbReference type="PANTHER" id="PTHR10629">
    <property type="entry name" value="CYTOSINE-SPECIFIC METHYLTRANSFERASE"/>
    <property type="match status" value="1"/>
</dbReference>
<dbReference type="GO" id="GO:0044027">
    <property type="term" value="P:negative regulation of gene expression via chromosomal CpG island methylation"/>
    <property type="evidence" value="ECO:0007669"/>
    <property type="project" value="TreeGrafter"/>
</dbReference>
<dbReference type="PROSITE" id="PS51679">
    <property type="entry name" value="SAM_MT_C5"/>
    <property type="match status" value="1"/>
</dbReference>
<evidence type="ECO:0000313" key="10">
    <source>
        <dbReference type="Proteomes" id="UP000186079"/>
    </source>
</evidence>
<keyword evidence="2 7" id="KW-0489">Methyltransferase</keyword>
<protein>
    <recommendedName>
        <fullName evidence="1">DNA (cytosine-5-)-methyltransferase</fullName>
        <ecNumber evidence="1">2.1.1.37</ecNumber>
    </recommendedName>
</protein>
<evidence type="ECO:0000256" key="3">
    <source>
        <dbReference type="ARBA" id="ARBA00022679"/>
    </source>
</evidence>
<keyword evidence="5" id="KW-0680">Restriction system</keyword>
<dbReference type="EC" id="2.1.1.37" evidence="1"/>
<accession>A0A1N6QDQ8</accession>
<sequence>MPAIMRDLTSLLTMSMNQDQMTLTLPEDTPPELAGVLEEPIQVVDLFAGPGGLGEGFSSSGGGKSFEIIVSAEMDPKAWETLRLRAFYRLLGKKMPERLFEYYSYCNNPSATGGFTPSAVTLPLWEEAGEEAKCITLGSDLGNGILDKALDERLDGNRPWVLIGGPPCQAYSIVGRARNQAKADYKAEDDHRHFLYKEYLRIIRERQPTVFVMENVKGILSSKVNDQRIFSSILRDLSDPHQALHTEGRGKQYRIYSLATGASFGPGDDVEKIDPKTFILKAEDYGIPQARHRVILLGIATDSLPVSANLVTLRKAASRVSVGEVLWNLPKLRSTLTKMADSRDAWETVIREHLEYLRSEIDPVNASMWSELNTLWNRFDAPEHSGGRRVARVAGRRDGSTGIDPLDAWYLDENLDYWLNHDARGHMPSDLLRYLYAALYARAHDASPKGHKEFALEALAPDHKNWKSGKFSDRFRVQMEKAPATTITSHISKDGHYFIHYDPGQCRSLTVREAARLQTFPDNYFFQGNRTEQFHQVGNAVPPLLASRIAEVVFRIMHQKVDAHDRKARLPAGVE</sequence>
<comment type="catalytic activity">
    <reaction evidence="6">
        <text>a 2'-deoxycytidine in DNA + S-adenosyl-L-methionine = a 5-methyl-2'-deoxycytidine in DNA + S-adenosyl-L-homocysteine + H(+)</text>
        <dbReference type="Rhea" id="RHEA:13681"/>
        <dbReference type="Rhea" id="RHEA-COMP:11369"/>
        <dbReference type="Rhea" id="RHEA-COMP:11370"/>
        <dbReference type="ChEBI" id="CHEBI:15378"/>
        <dbReference type="ChEBI" id="CHEBI:57856"/>
        <dbReference type="ChEBI" id="CHEBI:59789"/>
        <dbReference type="ChEBI" id="CHEBI:85452"/>
        <dbReference type="ChEBI" id="CHEBI:85454"/>
        <dbReference type="EC" id="2.1.1.37"/>
    </reaction>
</comment>
<gene>
    <name evidence="9" type="ORF">SAMN05421672_103159</name>
</gene>
<dbReference type="GO" id="GO:0032259">
    <property type="term" value="P:methylation"/>
    <property type="evidence" value="ECO:0007669"/>
    <property type="project" value="UniProtKB-KW"/>
</dbReference>
<evidence type="ECO:0000256" key="4">
    <source>
        <dbReference type="ARBA" id="ARBA00022691"/>
    </source>
</evidence>
<evidence type="ECO:0000313" key="9">
    <source>
        <dbReference type="EMBL" id="SIQ14652.1"/>
    </source>
</evidence>
<dbReference type="GO" id="GO:0003677">
    <property type="term" value="F:DNA binding"/>
    <property type="evidence" value="ECO:0007669"/>
    <property type="project" value="TreeGrafter"/>
</dbReference>
<evidence type="ECO:0000256" key="7">
    <source>
        <dbReference type="PROSITE-ProRule" id="PRU01016"/>
    </source>
</evidence>
<dbReference type="EMBL" id="FTMC01000003">
    <property type="protein sequence ID" value="SIQ14652.1"/>
    <property type="molecule type" value="Genomic_DNA"/>
</dbReference>
<dbReference type="PANTHER" id="PTHR10629:SF52">
    <property type="entry name" value="DNA (CYTOSINE-5)-METHYLTRANSFERASE 1"/>
    <property type="match status" value="1"/>
</dbReference>
<dbReference type="Gene3D" id="3.90.120.10">
    <property type="entry name" value="DNA Methylase, subunit A, domain 2"/>
    <property type="match status" value="1"/>
</dbReference>
<dbReference type="NCBIfam" id="TIGR00675">
    <property type="entry name" value="dcm"/>
    <property type="match status" value="1"/>
</dbReference>
<dbReference type="InterPro" id="IPR050390">
    <property type="entry name" value="C5-Methyltransferase"/>
</dbReference>
<comment type="similarity">
    <text evidence="7 8">Belongs to the class I-like SAM-binding methyltransferase superfamily. C5-methyltransferase family.</text>
</comment>
<organism evidence="9 10">
    <name type="scientific">Pseudomonas flexibilis</name>
    <dbReference type="NCBI Taxonomy" id="706570"/>
    <lineage>
        <taxon>Bacteria</taxon>
        <taxon>Pseudomonadati</taxon>
        <taxon>Pseudomonadota</taxon>
        <taxon>Gammaproteobacteria</taxon>
        <taxon>Pseudomonadales</taxon>
        <taxon>Pseudomonadaceae</taxon>
        <taxon>Pseudomonas</taxon>
    </lineage>
</organism>
<evidence type="ECO:0000256" key="6">
    <source>
        <dbReference type="ARBA" id="ARBA00047422"/>
    </source>
</evidence>
<evidence type="ECO:0000256" key="1">
    <source>
        <dbReference type="ARBA" id="ARBA00011975"/>
    </source>
</evidence>
<evidence type="ECO:0000256" key="2">
    <source>
        <dbReference type="ARBA" id="ARBA00022603"/>
    </source>
</evidence>
<dbReference type="GO" id="GO:0009307">
    <property type="term" value="P:DNA restriction-modification system"/>
    <property type="evidence" value="ECO:0007669"/>
    <property type="project" value="UniProtKB-KW"/>
</dbReference>
<dbReference type="AlphaFoldDB" id="A0A1N6QDQ8"/>
<keyword evidence="4 7" id="KW-0949">S-adenosyl-L-methionine</keyword>
<dbReference type="Proteomes" id="UP000186079">
    <property type="component" value="Unassembled WGS sequence"/>
</dbReference>
<dbReference type="Pfam" id="PF00145">
    <property type="entry name" value="DNA_methylase"/>
    <property type="match status" value="3"/>
</dbReference>
<evidence type="ECO:0000256" key="8">
    <source>
        <dbReference type="RuleBase" id="RU000416"/>
    </source>
</evidence>
<feature type="active site" evidence="7">
    <location>
        <position position="168"/>
    </location>
</feature>
<proteinExistence type="inferred from homology"/>
<dbReference type="SUPFAM" id="SSF53335">
    <property type="entry name" value="S-adenosyl-L-methionine-dependent methyltransferases"/>
    <property type="match status" value="1"/>
</dbReference>
<dbReference type="PRINTS" id="PR00105">
    <property type="entry name" value="C5METTRFRASE"/>
</dbReference>
<dbReference type="Gene3D" id="3.40.50.150">
    <property type="entry name" value="Vaccinia Virus protein VP39"/>
    <property type="match status" value="1"/>
</dbReference>
<evidence type="ECO:0000256" key="5">
    <source>
        <dbReference type="ARBA" id="ARBA00022747"/>
    </source>
</evidence>
<name>A0A1N6QDQ8_9PSED</name>
<dbReference type="GO" id="GO:0003886">
    <property type="term" value="F:DNA (cytosine-5-)-methyltransferase activity"/>
    <property type="evidence" value="ECO:0007669"/>
    <property type="project" value="UniProtKB-EC"/>
</dbReference>
<dbReference type="InterPro" id="IPR001525">
    <property type="entry name" value="C5_MeTfrase"/>
</dbReference>
<dbReference type="InterPro" id="IPR029063">
    <property type="entry name" value="SAM-dependent_MTases_sf"/>
</dbReference>
<keyword evidence="3 7" id="KW-0808">Transferase</keyword>
<reference evidence="9 10" key="1">
    <citation type="submission" date="2017-01" db="EMBL/GenBank/DDBJ databases">
        <authorList>
            <person name="Mah S.A."/>
            <person name="Swanson W.J."/>
            <person name="Moy G.W."/>
            <person name="Vacquier V.D."/>
        </authorList>
    </citation>
    <scope>NUCLEOTIDE SEQUENCE [LARGE SCALE GENOMIC DNA]</scope>
    <source>
        <strain evidence="9 10">ATCC 29606</strain>
    </source>
</reference>